<protein>
    <submittedName>
        <fullName evidence="1">Uncharacterized protein</fullName>
    </submittedName>
</protein>
<name>A0ABV5WBW6_9BACI</name>
<dbReference type="RefSeq" id="WP_379948313.1">
    <property type="nucleotide sequence ID" value="NZ_JBHMAF010000020.1"/>
</dbReference>
<gene>
    <name evidence="1" type="ORF">ACFFMS_05910</name>
</gene>
<dbReference type="Proteomes" id="UP001589609">
    <property type="component" value="Unassembled WGS sequence"/>
</dbReference>
<proteinExistence type="predicted"/>
<organism evidence="1 2">
    <name type="scientific">Ectobacillus funiculus</name>
    <dbReference type="NCBI Taxonomy" id="137993"/>
    <lineage>
        <taxon>Bacteria</taxon>
        <taxon>Bacillati</taxon>
        <taxon>Bacillota</taxon>
        <taxon>Bacilli</taxon>
        <taxon>Bacillales</taxon>
        <taxon>Bacillaceae</taxon>
        <taxon>Ectobacillus</taxon>
    </lineage>
</organism>
<comment type="caution">
    <text evidence="1">The sequence shown here is derived from an EMBL/GenBank/DDBJ whole genome shotgun (WGS) entry which is preliminary data.</text>
</comment>
<reference evidence="1 2" key="1">
    <citation type="submission" date="2024-09" db="EMBL/GenBank/DDBJ databases">
        <authorList>
            <person name="Sun Q."/>
            <person name="Mori K."/>
        </authorList>
    </citation>
    <scope>NUCLEOTIDE SEQUENCE [LARGE SCALE GENOMIC DNA]</scope>
    <source>
        <strain evidence="1 2">JCM 11201</strain>
    </source>
</reference>
<evidence type="ECO:0000313" key="2">
    <source>
        <dbReference type="Proteomes" id="UP001589609"/>
    </source>
</evidence>
<accession>A0ABV5WBW6</accession>
<keyword evidence="2" id="KW-1185">Reference proteome</keyword>
<evidence type="ECO:0000313" key="1">
    <source>
        <dbReference type="EMBL" id="MFB9758073.1"/>
    </source>
</evidence>
<dbReference type="EMBL" id="JBHMAF010000020">
    <property type="protein sequence ID" value="MFB9758073.1"/>
    <property type="molecule type" value="Genomic_DNA"/>
</dbReference>
<sequence length="96" mass="11176">MGLWDRWFGSRMSNTVIVHTLHLCHGYKQRVWEIGKDVDANAISSKADNNELYVLYSYIDGEEVEHITTKELFKAALDQYEEIEQGVEESIQQAFH</sequence>